<protein>
    <recommendedName>
        <fullName evidence="3">Reverse transcriptase domain-containing protein</fullName>
    </recommendedName>
</protein>
<gene>
    <name evidence="1" type="ORF">DUI87_00532</name>
</gene>
<dbReference type="EMBL" id="QRBI01000092">
    <property type="protein sequence ID" value="RMC22221.1"/>
    <property type="molecule type" value="Genomic_DNA"/>
</dbReference>
<comment type="caution">
    <text evidence="1">The sequence shown here is derived from an EMBL/GenBank/DDBJ whole genome shotgun (WGS) entry which is preliminary data.</text>
</comment>
<keyword evidence="2" id="KW-1185">Reference proteome</keyword>
<dbReference type="STRING" id="333673.A0A3M0LAT3"/>
<dbReference type="PANTHER" id="PTHR33395">
    <property type="entry name" value="TRANSCRIPTASE, PUTATIVE-RELATED-RELATED"/>
    <property type="match status" value="1"/>
</dbReference>
<dbReference type="GO" id="GO:0007508">
    <property type="term" value="P:larval heart development"/>
    <property type="evidence" value="ECO:0007669"/>
    <property type="project" value="TreeGrafter"/>
</dbReference>
<dbReference type="GO" id="GO:0061343">
    <property type="term" value="P:cell adhesion involved in heart morphogenesis"/>
    <property type="evidence" value="ECO:0007669"/>
    <property type="project" value="TreeGrafter"/>
</dbReference>
<evidence type="ECO:0000313" key="1">
    <source>
        <dbReference type="EMBL" id="RMC22221.1"/>
    </source>
</evidence>
<reference evidence="1 2" key="1">
    <citation type="submission" date="2018-07" db="EMBL/GenBank/DDBJ databases">
        <title>A high quality draft genome assembly of the barn swallow (H. rustica rustica).</title>
        <authorList>
            <person name="Formenti G."/>
            <person name="Chiara M."/>
            <person name="Poveda L."/>
            <person name="Francoijs K.-J."/>
            <person name="Bonisoli-Alquati A."/>
            <person name="Canova L."/>
            <person name="Gianfranceschi L."/>
            <person name="Horner D.S."/>
            <person name="Saino N."/>
        </authorList>
    </citation>
    <scope>NUCLEOTIDE SEQUENCE [LARGE SCALE GENOMIC DNA]</scope>
    <source>
        <strain evidence="1">Chelidonia</strain>
        <tissue evidence="1">Blood</tissue>
    </source>
</reference>
<sequence length="217" mass="24983">MNKKPLDKMSKRHKKEAYRGWKQKQKVWEEYRETVRADRNWGRKSKTLKELNAARDVEGNKKTFYRCVDDKRMAGKNVSFPWKETGDLAIQDMEKVEVLHAYFVSIFTSKVSSHTTQVTGGKDRDWGNEPSAAGKNQVSEHLWNLKVHKSMGPDEFLRVLADKEAGPFSITFEKFWQPSGLLTDWKRENITPLVKRGIRRTQGAAGQSVFPVGPARS</sequence>
<evidence type="ECO:0000313" key="2">
    <source>
        <dbReference type="Proteomes" id="UP000269221"/>
    </source>
</evidence>
<proteinExistence type="predicted"/>
<organism evidence="1 2">
    <name type="scientific">Hirundo rustica rustica</name>
    <dbReference type="NCBI Taxonomy" id="333673"/>
    <lineage>
        <taxon>Eukaryota</taxon>
        <taxon>Metazoa</taxon>
        <taxon>Chordata</taxon>
        <taxon>Craniata</taxon>
        <taxon>Vertebrata</taxon>
        <taxon>Euteleostomi</taxon>
        <taxon>Archelosauria</taxon>
        <taxon>Archosauria</taxon>
        <taxon>Dinosauria</taxon>
        <taxon>Saurischia</taxon>
        <taxon>Theropoda</taxon>
        <taxon>Coelurosauria</taxon>
        <taxon>Aves</taxon>
        <taxon>Neognathae</taxon>
        <taxon>Neoaves</taxon>
        <taxon>Telluraves</taxon>
        <taxon>Australaves</taxon>
        <taxon>Passeriformes</taxon>
        <taxon>Sylvioidea</taxon>
        <taxon>Hirundinidae</taxon>
        <taxon>Hirundo</taxon>
    </lineage>
</organism>
<dbReference type="AlphaFoldDB" id="A0A3M0LAT3"/>
<name>A0A3M0LAT3_HIRRU</name>
<dbReference type="OrthoDB" id="9367242at2759"/>
<accession>A0A3M0LAT3</accession>
<dbReference type="Proteomes" id="UP000269221">
    <property type="component" value="Unassembled WGS sequence"/>
</dbReference>
<dbReference type="GO" id="GO:0031012">
    <property type="term" value="C:extracellular matrix"/>
    <property type="evidence" value="ECO:0007669"/>
    <property type="project" value="TreeGrafter"/>
</dbReference>
<evidence type="ECO:0008006" key="3">
    <source>
        <dbReference type="Google" id="ProtNLM"/>
    </source>
</evidence>
<dbReference type="PANTHER" id="PTHR33395:SF22">
    <property type="entry name" value="REVERSE TRANSCRIPTASE DOMAIN-CONTAINING PROTEIN"/>
    <property type="match status" value="1"/>
</dbReference>